<evidence type="ECO:0000313" key="3">
    <source>
        <dbReference type="Proteomes" id="UP000287033"/>
    </source>
</evidence>
<feature type="region of interest" description="Disordered" evidence="1">
    <location>
        <begin position="127"/>
        <end position="148"/>
    </location>
</feature>
<gene>
    <name evidence="2" type="ORF">chiPu_0011157</name>
</gene>
<organism evidence="2 3">
    <name type="scientific">Chiloscyllium punctatum</name>
    <name type="common">Brownbanded bambooshark</name>
    <name type="synonym">Hemiscyllium punctatum</name>
    <dbReference type="NCBI Taxonomy" id="137246"/>
    <lineage>
        <taxon>Eukaryota</taxon>
        <taxon>Metazoa</taxon>
        <taxon>Chordata</taxon>
        <taxon>Craniata</taxon>
        <taxon>Vertebrata</taxon>
        <taxon>Chondrichthyes</taxon>
        <taxon>Elasmobranchii</taxon>
        <taxon>Galeomorphii</taxon>
        <taxon>Galeoidea</taxon>
        <taxon>Orectolobiformes</taxon>
        <taxon>Hemiscylliidae</taxon>
        <taxon>Chiloscyllium</taxon>
    </lineage>
</organism>
<comment type="caution">
    <text evidence="2">The sequence shown here is derived from an EMBL/GenBank/DDBJ whole genome shotgun (WGS) entry which is preliminary data.</text>
</comment>
<evidence type="ECO:0000256" key="1">
    <source>
        <dbReference type="SAM" id="MobiDB-lite"/>
    </source>
</evidence>
<keyword evidence="3" id="KW-1185">Reference proteome</keyword>
<sequence>MSGSVVLHCGWELQDIVGAAADNGRCSDRRAVVYLVLNVIEQLSLNLEWVPIPKASGLLLAVLLLLPDLRPELLQPGPPAGAPPAGPHGRAALPLRDLRPRLQAELDPGAAPAHPHRRAAVQLPDLRQGFPPDLHHAGPLPHALRGPALPLPAVRQGLQERVQPDRPPPCPQKLESSAPLTQSPAIPLRAMYIIAKI</sequence>
<protein>
    <submittedName>
        <fullName evidence="2">Uncharacterized protein</fullName>
    </submittedName>
</protein>
<name>A0A401SQQ4_CHIPU</name>
<dbReference type="AlphaFoldDB" id="A0A401SQQ4"/>
<proteinExistence type="predicted"/>
<feature type="region of interest" description="Disordered" evidence="1">
    <location>
        <begin position="160"/>
        <end position="180"/>
    </location>
</feature>
<dbReference type="EMBL" id="BEZZ01000455">
    <property type="protein sequence ID" value="GCC32693.1"/>
    <property type="molecule type" value="Genomic_DNA"/>
</dbReference>
<evidence type="ECO:0000313" key="2">
    <source>
        <dbReference type="EMBL" id="GCC32693.1"/>
    </source>
</evidence>
<dbReference type="Proteomes" id="UP000287033">
    <property type="component" value="Unassembled WGS sequence"/>
</dbReference>
<accession>A0A401SQQ4</accession>
<reference evidence="2 3" key="1">
    <citation type="journal article" date="2018" name="Nat. Ecol. Evol.">
        <title>Shark genomes provide insights into elasmobranch evolution and the origin of vertebrates.</title>
        <authorList>
            <person name="Hara Y"/>
            <person name="Yamaguchi K"/>
            <person name="Onimaru K"/>
            <person name="Kadota M"/>
            <person name="Koyanagi M"/>
            <person name="Keeley SD"/>
            <person name="Tatsumi K"/>
            <person name="Tanaka K"/>
            <person name="Motone F"/>
            <person name="Kageyama Y"/>
            <person name="Nozu R"/>
            <person name="Adachi N"/>
            <person name="Nishimura O"/>
            <person name="Nakagawa R"/>
            <person name="Tanegashima C"/>
            <person name="Kiyatake I"/>
            <person name="Matsumoto R"/>
            <person name="Murakumo K"/>
            <person name="Nishida K"/>
            <person name="Terakita A"/>
            <person name="Kuratani S"/>
            <person name="Sato K"/>
            <person name="Hyodo S Kuraku.S."/>
        </authorList>
    </citation>
    <scope>NUCLEOTIDE SEQUENCE [LARGE SCALE GENOMIC DNA]</scope>
</reference>